<gene>
    <name evidence="2" type="ORF">EELLY_v1c00170</name>
    <name evidence="3" type="ORF">EELLY_v1c03050</name>
    <name evidence="4" type="ORF">EELLY_v1c03760</name>
</gene>
<evidence type="ECO:0000313" key="5">
    <source>
        <dbReference type="Proteomes" id="UP000239010"/>
    </source>
</evidence>
<proteinExistence type="predicted"/>
<keyword evidence="5" id="KW-1185">Reference proteome</keyword>
<evidence type="ECO:0000313" key="4">
    <source>
        <dbReference type="EMBL" id="PPE04696.1"/>
    </source>
</evidence>
<dbReference type="Proteomes" id="UP000239010">
    <property type="component" value="Unassembled WGS sequence"/>
</dbReference>
<name>A0A8E2QXX4_9MOLU</name>
<reference evidence="3 5" key="1">
    <citation type="submission" date="2017-11" db="EMBL/GenBank/DDBJ databases">
        <title>Genome sequence of Entomoplasma ellychniae ELCN-1 (ATCC 43707).</title>
        <authorList>
            <person name="Lo W.-S."/>
            <person name="Gasparich G.E."/>
            <person name="Kuo C.-H."/>
        </authorList>
    </citation>
    <scope>NUCLEOTIDE SEQUENCE [LARGE SCALE GENOMIC DNA]</scope>
    <source>
        <strain evidence="3 5">ELCN-1</strain>
    </source>
</reference>
<dbReference type="EMBL" id="PHND01000001">
    <property type="protein sequence ID" value="PPE04343.1"/>
    <property type="molecule type" value="Genomic_DNA"/>
</dbReference>
<organism evidence="3 5">
    <name type="scientific">Entomoplasma ellychniae</name>
    <dbReference type="NCBI Taxonomy" id="2114"/>
    <lineage>
        <taxon>Bacteria</taxon>
        <taxon>Bacillati</taxon>
        <taxon>Mycoplasmatota</taxon>
        <taxon>Mollicutes</taxon>
        <taxon>Entomoplasmatales</taxon>
        <taxon>Entomoplasmataceae</taxon>
        <taxon>Entomoplasma</taxon>
    </lineage>
</organism>
<evidence type="ECO:0000256" key="1">
    <source>
        <dbReference type="SAM" id="Coils"/>
    </source>
</evidence>
<keyword evidence="1" id="KW-0175">Coiled coil</keyword>
<dbReference type="EMBL" id="PHND01000001">
    <property type="protein sequence ID" value="PPE04625.1"/>
    <property type="molecule type" value="Genomic_DNA"/>
</dbReference>
<evidence type="ECO:0000313" key="3">
    <source>
        <dbReference type="EMBL" id="PPE04625.1"/>
    </source>
</evidence>
<dbReference type="RefSeq" id="WP_104205500.1">
    <property type="nucleotide sequence ID" value="NZ_PHND01000001.1"/>
</dbReference>
<comment type="caution">
    <text evidence="3">The sequence shown here is derived from an EMBL/GenBank/DDBJ whole genome shotgun (WGS) entry which is preliminary data.</text>
</comment>
<feature type="coiled-coil region" evidence="1">
    <location>
        <begin position="353"/>
        <end position="405"/>
    </location>
</feature>
<dbReference type="AlphaFoldDB" id="A0A8E2QXX4"/>
<sequence length="685" mass="81471">MNRKQNNIFKVIRFYDPNNSKQRLTNYYRGKKGSKNITYIDYITRKQACILKALPEKALQENRELNEFMLESRSEWRQKWLNKGVSEEFLKASENIFDDEKYSKYGWNFKTKLFNSLNEAGHFQNSDFIARESTIFNLTQETEQEMLKELLEIDRERSRRQKSIEEYKKVQWGTGLYTNQAHFKTKGSYIFGELSKQEVQNLKNEFLNMRNNNDRLMWDTVLSFDTEFAEDNNILVPEVIGKLISKNIDQLFIENNLDPKRMSWGFSMHGNTSNPHAHLFFYENEPNRNGEWKFKGNLNQESMKYFYQRIELNAQTNELSYQKMRVLELETKALISEEISGQFFLSKHQQFLIHKQIKKIDELSLKIKDLELNFRKRYLSEQLTVKEKQNHNKNIKSMKNNLINNINLIHESHSKNKLKQFFERRTNLTEIEKQIAKKVDSNMLFLNKINTWEKLKCSMVKTQKLLNHEHISWFETMKTYRTKKGSTLSFNTLNDEGKIEAISYVENIIKQSKNGTLMLQNIQSKVDDISHELTKVLLKKIDDNDTKTIQTLKTIDALDKLNLKINSQSLYNNLSENNLTKEQKETLIFNEVKNSLMNGENGYYSKHVNVLFNEIYNQNFQLGIKKEFKENKFLTQNVSKISNSISDAFKLGSRQAAYEFENEMKRLKMKAENEIEKYERERIRI</sequence>
<protein>
    <submittedName>
        <fullName evidence="3">Uncharacterized protein</fullName>
    </submittedName>
</protein>
<evidence type="ECO:0000313" key="2">
    <source>
        <dbReference type="EMBL" id="PPE04343.1"/>
    </source>
</evidence>
<accession>A0A8E2QXX4</accession>
<feature type="coiled-coil region" evidence="1">
    <location>
        <begin position="657"/>
        <end position="684"/>
    </location>
</feature>
<dbReference type="EMBL" id="PHND01000001">
    <property type="protein sequence ID" value="PPE04696.1"/>
    <property type="molecule type" value="Genomic_DNA"/>
</dbReference>